<dbReference type="EMBL" id="JBHSKY010000007">
    <property type="protein sequence ID" value="MFC5278842.1"/>
    <property type="molecule type" value="Genomic_DNA"/>
</dbReference>
<evidence type="ECO:0000256" key="1">
    <source>
        <dbReference type="SAM" id="MobiDB-lite"/>
    </source>
</evidence>
<feature type="region of interest" description="Disordered" evidence="1">
    <location>
        <begin position="127"/>
        <end position="164"/>
    </location>
</feature>
<comment type="caution">
    <text evidence="2">The sequence shown here is derived from an EMBL/GenBank/DDBJ whole genome shotgun (WGS) entry which is preliminary data.</text>
</comment>
<gene>
    <name evidence="2" type="ORF">ACFPM1_08760</name>
</gene>
<feature type="compositionally biased region" description="Acidic residues" evidence="1">
    <location>
        <begin position="146"/>
        <end position="159"/>
    </location>
</feature>
<organism evidence="2 3">
    <name type="scientific">Halorubrum rubrum</name>
    <dbReference type="NCBI Taxonomy" id="1126240"/>
    <lineage>
        <taxon>Archaea</taxon>
        <taxon>Methanobacteriati</taxon>
        <taxon>Methanobacteriota</taxon>
        <taxon>Stenosarchaea group</taxon>
        <taxon>Halobacteria</taxon>
        <taxon>Halobacteriales</taxon>
        <taxon>Haloferacaceae</taxon>
        <taxon>Halorubrum</taxon>
    </lineage>
</organism>
<dbReference type="PANTHER" id="PTHR35336:SF5">
    <property type="entry name" value="ADENOSYLCOBINAMIDE AMIDOHYDROLASE"/>
    <property type="match status" value="1"/>
</dbReference>
<proteinExistence type="predicted"/>
<sequence>MSSRSPAFRAEVAGGVCRFRRADGATRFLSTGFDGGVRVADAAYNVTVPEGWGDAGRRDLRGYVDGRIRDAGFRVGGGTASDDRTAPPALLTGVDQRHARIARLDGATAVATAGVSNPAALPIPDGDAEAVGEGDSARVGTGIVGDDADAPEDDADTPGDDAAPHAGTVNLLVGADRALAPGALANLVAVVAEAKAATLLATVGFPGTTSDAVVVGCPAEHTDATGSDPTEGDAAATEREPAAFSGAATPVGSAVRACVRDAVRASLVSRYGPALEAAPASVANAEHGVVTDRRSTVERAGGGSR</sequence>
<protein>
    <submittedName>
        <fullName evidence="2">Adenosylcobinamide amidohydrolase</fullName>
    </submittedName>
</protein>
<name>A0ABD5R1P9_9EURY</name>
<dbReference type="Proteomes" id="UP001596118">
    <property type="component" value="Unassembled WGS sequence"/>
</dbReference>
<keyword evidence="3" id="KW-1185">Reference proteome</keyword>
<accession>A0ABD5R1P9</accession>
<feature type="region of interest" description="Disordered" evidence="1">
    <location>
        <begin position="282"/>
        <end position="305"/>
    </location>
</feature>
<evidence type="ECO:0000313" key="3">
    <source>
        <dbReference type="Proteomes" id="UP001596118"/>
    </source>
</evidence>
<dbReference type="PANTHER" id="PTHR35336">
    <property type="entry name" value="ADENOSYLCOBINAMIDE AMIDOHYDROLASE"/>
    <property type="match status" value="1"/>
</dbReference>
<dbReference type="InterPro" id="IPR002808">
    <property type="entry name" value="AdoCbi_amidolase"/>
</dbReference>
<dbReference type="RefSeq" id="WP_256411254.1">
    <property type="nucleotide sequence ID" value="NZ_JANHDM010000003.1"/>
</dbReference>
<dbReference type="InterPro" id="IPR052209">
    <property type="entry name" value="CbiZ"/>
</dbReference>
<reference evidence="2 3" key="1">
    <citation type="journal article" date="2019" name="Int. J. Syst. Evol. Microbiol.">
        <title>The Global Catalogue of Microorganisms (GCM) 10K type strain sequencing project: providing services to taxonomists for standard genome sequencing and annotation.</title>
        <authorList>
            <consortium name="The Broad Institute Genomics Platform"/>
            <consortium name="The Broad Institute Genome Sequencing Center for Infectious Disease"/>
            <person name="Wu L."/>
            <person name="Ma J."/>
        </authorList>
    </citation>
    <scope>NUCLEOTIDE SEQUENCE [LARGE SCALE GENOMIC DNA]</scope>
    <source>
        <strain evidence="2 3">CGMCC 1.12124</strain>
    </source>
</reference>
<feature type="region of interest" description="Disordered" evidence="1">
    <location>
        <begin position="219"/>
        <end position="247"/>
    </location>
</feature>
<dbReference type="AlphaFoldDB" id="A0ABD5R1P9"/>
<evidence type="ECO:0000313" key="2">
    <source>
        <dbReference type="EMBL" id="MFC5278842.1"/>
    </source>
</evidence>
<dbReference type="Pfam" id="PF01955">
    <property type="entry name" value="CbiZ"/>
    <property type="match status" value="1"/>
</dbReference>